<protein>
    <submittedName>
        <fullName evidence="1">SusD/RagB family nutrient-binding outer membrane lipoprotein</fullName>
    </submittedName>
</protein>
<organism evidence="1 2">
    <name type="scientific">Salmonirosea aquatica</name>
    <dbReference type="NCBI Taxonomy" id="2654236"/>
    <lineage>
        <taxon>Bacteria</taxon>
        <taxon>Pseudomonadati</taxon>
        <taxon>Bacteroidota</taxon>
        <taxon>Cytophagia</taxon>
        <taxon>Cytophagales</taxon>
        <taxon>Spirosomataceae</taxon>
        <taxon>Salmonirosea</taxon>
    </lineage>
</organism>
<accession>A0A7C9BFU8</accession>
<dbReference type="EMBL" id="WHLY01000002">
    <property type="protein sequence ID" value="MPR32677.1"/>
    <property type="molecule type" value="Genomic_DNA"/>
</dbReference>
<dbReference type="Gene3D" id="1.25.40.390">
    <property type="match status" value="1"/>
</dbReference>
<dbReference type="PROSITE" id="PS51257">
    <property type="entry name" value="PROKAR_LIPOPROTEIN"/>
    <property type="match status" value="1"/>
</dbReference>
<dbReference type="InterPro" id="IPR041662">
    <property type="entry name" value="SusD-like_2"/>
</dbReference>
<dbReference type="Proteomes" id="UP000479293">
    <property type="component" value="Unassembled WGS sequence"/>
</dbReference>
<dbReference type="AlphaFoldDB" id="A0A7C9BFU8"/>
<keyword evidence="2" id="KW-1185">Reference proteome</keyword>
<dbReference type="RefSeq" id="WP_152757314.1">
    <property type="nucleotide sequence ID" value="NZ_WHLY01000002.1"/>
</dbReference>
<evidence type="ECO:0000313" key="1">
    <source>
        <dbReference type="EMBL" id="MPR32677.1"/>
    </source>
</evidence>
<evidence type="ECO:0000313" key="2">
    <source>
        <dbReference type="Proteomes" id="UP000479293"/>
    </source>
</evidence>
<sequence length="531" mass="59483">MKINKHITLAFLVVGLALSSCDKSFEELEKDPNRAVSAPASLVLQGIEYDLYNNTGRPFSSEMRWNQFYAINYNYYGTNEYQWGEMPNHYFTLKNVVRMEEEAKRAGAADVNGYSALGKFFRAFFFDQMSIRVGDLPVMEALAGNDNFTPKYDSQKAIYVQILKWLDESNADLASLITKGENTVAGDFYFGGDLRKWQKAVNALKLRILIRLSKKESDAELNVKGRFAEVLNNPAKFPLFEGMGDNLQFISNNFNKYPSNPDNFGFDATRQNMAKTYVDLLVARKDPRVMVVAEPAGAELKAGKKPSDFTAFVGASSGEDLTDMSEKAGRDNGAGFAPGAYSFQSRSRYYSNYVGEAVFILGYPELCFNLAEGINRGWASGDAELWYKQGIKASQEFYGVKDGTLALRYSRTGGRDAADFGTYTIDFNFDTYYAQPLVKYDGNNAAGLTKILTQKYLAFFMNSGMEAYFNYRRTGVPSFLTGVGTGNSGRIATRWQYPFSERTTNELNYKAAIQSQFGGQDNINDALWISK</sequence>
<proteinExistence type="predicted"/>
<dbReference type="SUPFAM" id="SSF48452">
    <property type="entry name" value="TPR-like"/>
    <property type="match status" value="1"/>
</dbReference>
<name>A0A7C9BFU8_9BACT</name>
<reference evidence="1 2" key="1">
    <citation type="submission" date="2019-10" db="EMBL/GenBank/DDBJ databases">
        <title>Draft Genome Sequence of Cytophagaceae sp. SJW1-29.</title>
        <authorList>
            <person name="Choi A."/>
        </authorList>
    </citation>
    <scope>NUCLEOTIDE SEQUENCE [LARGE SCALE GENOMIC DNA]</scope>
    <source>
        <strain evidence="1 2">SJW1-29</strain>
    </source>
</reference>
<comment type="caution">
    <text evidence="1">The sequence shown here is derived from an EMBL/GenBank/DDBJ whole genome shotgun (WGS) entry which is preliminary data.</text>
</comment>
<keyword evidence="1" id="KW-0449">Lipoprotein</keyword>
<gene>
    <name evidence="1" type="ORF">GBK04_04750</name>
</gene>
<dbReference type="Pfam" id="PF12771">
    <property type="entry name" value="SusD-like_2"/>
    <property type="match status" value="1"/>
</dbReference>
<dbReference type="InterPro" id="IPR011990">
    <property type="entry name" value="TPR-like_helical_dom_sf"/>
</dbReference>